<comment type="catalytic activity">
    <reaction evidence="4">
        <text>N(6)-[(R)-lipoyl]-L-lysyl-[glycine-cleavage complex H protein] + glycine + H(+) = N(6)-[(R)-S(8)-aminomethyldihydrolipoyl]-L-lysyl-[glycine-cleavage complex H protein] + CO2</text>
        <dbReference type="Rhea" id="RHEA:24304"/>
        <dbReference type="Rhea" id="RHEA-COMP:10494"/>
        <dbReference type="Rhea" id="RHEA-COMP:10495"/>
        <dbReference type="ChEBI" id="CHEBI:15378"/>
        <dbReference type="ChEBI" id="CHEBI:16526"/>
        <dbReference type="ChEBI" id="CHEBI:57305"/>
        <dbReference type="ChEBI" id="CHEBI:83099"/>
        <dbReference type="ChEBI" id="CHEBI:83143"/>
        <dbReference type="EC" id="1.4.4.2"/>
    </reaction>
</comment>
<dbReference type="PANTHER" id="PTHR11773:SF1">
    <property type="entry name" value="GLYCINE DEHYDROGENASE (DECARBOXYLATING), MITOCHONDRIAL"/>
    <property type="match status" value="1"/>
</dbReference>
<evidence type="ECO:0000259" key="6">
    <source>
        <dbReference type="Pfam" id="PF21478"/>
    </source>
</evidence>
<evidence type="ECO:0000313" key="8">
    <source>
        <dbReference type="Proteomes" id="UP000192050"/>
    </source>
</evidence>
<feature type="domain" description="Glycine dehydrogenase C-terminal" evidence="6">
    <location>
        <begin position="346"/>
        <end position="436"/>
    </location>
</feature>
<keyword evidence="8" id="KW-1185">Reference proteome</keyword>
<evidence type="ECO:0000256" key="3">
    <source>
        <dbReference type="ARBA" id="ARBA00023002"/>
    </source>
</evidence>
<dbReference type="Pfam" id="PF21478">
    <property type="entry name" value="GcvP2_C"/>
    <property type="match status" value="1"/>
</dbReference>
<dbReference type="InterPro" id="IPR015422">
    <property type="entry name" value="PyrdxlP-dep_Trfase_small"/>
</dbReference>
<dbReference type="SUPFAM" id="SSF53383">
    <property type="entry name" value="PLP-dependent transferases"/>
    <property type="match status" value="1"/>
</dbReference>
<evidence type="ECO:0000256" key="4">
    <source>
        <dbReference type="ARBA" id="ARBA00049026"/>
    </source>
</evidence>
<dbReference type="GO" id="GO:0005960">
    <property type="term" value="C:glycine cleavage complex"/>
    <property type="evidence" value="ECO:0007669"/>
    <property type="project" value="TreeGrafter"/>
</dbReference>
<dbReference type="PANTHER" id="PTHR11773">
    <property type="entry name" value="GLYCINE DEHYDROGENASE, DECARBOXYLATING"/>
    <property type="match status" value="1"/>
</dbReference>
<evidence type="ECO:0000256" key="1">
    <source>
        <dbReference type="ARBA" id="ARBA00012134"/>
    </source>
</evidence>
<sequence length="477" mass="53284">MYRQAYYDEDFLNQFNTGNDFYMDDVEDSYPESIRRKSLKLPDVRSVDVSRHFTRLSEMNYSVDLGMYPLGSCTMKFNPKYANYAASLPDFRDIHPMESQLKTQGTLEVMYNMQQFLVKISGMDYATLQPSAGAHGELTGILIVRKYFETRGEIDKRNEIIIPDSAHGTNPASAVMAGFKVVEVPSNENGLVDLEALKAAVNENTAAFMITNPNTLGIFDDQISEIATIIHNNGSLLYYDGANFNAILGITTPGKMGFDIVHFNLHKTFATPHGGGGPGAGPVAVKSFLMDFLPVPIVVNDKGTYSLFYGLKNTIGKVSSYNGSFGVVLRAFSYVLKNGNNLSANAKRAVMNSNYMAKKLSKYYKIPYKQLKKHEFVLSTENTGRKALDISKFILDYGIHSPTTYFPLIVKEAMMIEPTESVTKKDMDYYIDVMEKALSVPEEELKQSPVNTSVHRIDEIGAARNLILKWPAPTENH</sequence>
<keyword evidence="2" id="KW-0663">Pyridoxal phosphate</keyword>
<dbReference type="GeneID" id="31675960"/>
<dbReference type="NCBIfam" id="NF003346">
    <property type="entry name" value="PRK04366.1"/>
    <property type="match status" value="1"/>
</dbReference>
<dbReference type="Pfam" id="PF00266">
    <property type="entry name" value="Aminotran_5"/>
    <property type="match status" value="1"/>
</dbReference>
<reference evidence="7 8" key="1">
    <citation type="submission" date="2011-10" db="EMBL/GenBank/DDBJ databases">
        <title>Metabolic and evolutionary patterns in the extreme acidophile Ferroplasma acidiphilum.</title>
        <authorList>
            <person name="Golyshina O.V."/>
            <person name="Kozyavkin S.A."/>
            <person name="Tatusov R.L."/>
            <person name="Slesarev A.I."/>
            <person name="Golyshin P.N."/>
        </authorList>
    </citation>
    <scope>NUCLEOTIDE SEQUENCE [LARGE SCALE GENOMIC DNA]</scope>
    <source>
        <strain evidence="8">Y</strain>
    </source>
</reference>
<protein>
    <recommendedName>
        <fullName evidence="1">glycine dehydrogenase (aminomethyl-transferring)</fullName>
        <ecNumber evidence="1">1.4.4.2</ecNumber>
    </recommendedName>
</protein>
<dbReference type="Gene3D" id="3.40.640.10">
    <property type="entry name" value="Type I PLP-dependent aspartate aminotransferase-like (Major domain)"/>
    <property type="match status" value="1"/>
</dbReference>
<dbReference type="InterPro" id="IPR015424">
    <property type="entry name" value="PyrdxlP-dep_Trfase"/>
</dbReference>
<dbReference type="GO" id="GO:0019464">
    <property type="term" value="P:glycine decarboxylation via glycine cleavage system"/>
    <property type="evidence" value="ECO:0007669"/>
    <property type="project" value="TreeGrafter"/>
</dbReference>
<evidence type="ECO:0000313" key="7">
    <source>
        <dbReference type="EMBL" id="ARD84366.1"/>
    </source>
</evidence>
<evidence type="ECO:0000259" key="5">
    <source>
        <dbReference type="Pfam" id="PF00266"/>
    </source>
</evidence>
<accession>A0A1V0N2R1</accession>
<name>A0A1V0N2R1_9ARCH</name>
<dbReference type="KEGG" id="fai:FAD_0451"/>
<keyword evidence="3" id="KW-0560">Oxidoreductase</keyword>
<dbReference type="FunFam" id="3.40.640.10:FF:000224">
    <property type="entry name" value="Probable glycine dehydrogenase (decarboxylating) subunit 2"/>
    <property type="match status" value="1"/>
</dbReference>
<dbReference type="InterPro" id="IPR020581">
    <property type="entry name" value="GDC_P"/>
</dbReference>
<dbReference type="EMBL" id="CP015363">
    <property type="protein sequence ID" value="ARD84366.1"/>
    <property type="molecule type" value="Genomic_DNA"/>
</dbReference>
<evidence type="ECO:0000256" key="2">
    <source>
        <dbReference type="ARBA" id="ARBA00022898"/>
    </source>
</evidence>
<dbReference type="STRING" id="74969.FAD_0451"/>
<dbReference type="InterPro" id="IPR049316">
    <property type="entry name" value="GDC-P_C"/>
</dbReference>
<dbReference type="InterPro" id="IPR000192">
    <property type="entry name" value="Aminotrans_V_dom"/>
</dbReference>
<dbReference type="RefSeq" id="WP_081141610.1">
    <property type="nucleotide sequence ID" value="NZ_CP015363.1"/>
</dbReference>
<dbReference type="AlphaFoldDB" id="A0A1V0N2R1"/>
<dbReference type="EC" id="1.4.4.2" evidence="1"/>
<dbReference type="GO" id="GO:0016594">
    <property type="term" value="F:glycine binding"/>
    <property type="evidence" value="ECO:0007669"/>
    <property type="project" value="TreeGrafter"/>
</dbReference>
<dbReference type="InterPro" id="IPR015421">
    <property type="entry name" value="PyrdxlP-dep_Trfase_major"/>
</dbReference>
<dbReference type="GO" id="GO:0004375">
    <property type="term" value="F:glycine dehydrogenase (decarboxylating) activity"/>
    <property type="evidence" value="ECO:0007669"/>
    <property type="project" value="UniProtKB-EC"/>
</dbReference>
<dbReference type="GO" id="GO:0030170">
    <property type="term" value="F:pyridoxal phosphate binding"/>
    <property type="evidence" value="ECO:0007669"/>
    <property type="project" value="TreeGrafter"/>
</dbReference>
<dbReference type="OrthoDB" id="371967at2157"/>
<dbReference type="GO" id="GO:0005829">
    <property type="term" value="C:cytosol"/>
    <property type="evidence" value="ECO:0007669"/>
    <property type="project" value="TreeGrafter"/>
</dbReference>
<dbReference type="Proteomes" id="UP000192050">
    <property type="component" value="Chromosome"/>
</dbReference>
<dbReference type="Gene3D" id="3.90.1150.10">
    <property type="entry name" value="Aspartate Aminotransferase, domain 1"/>
    <property type="match status" value="1"/>
</dbReference>
<gene>
    <name evidence="7" type="ORF">FAD_0451</name>
</gene>
<proteinExistence type="predicted"/>
<dbReference type="Gene3D" id="6.20.440.10">
    <property type="match status" value="1"/>
</dbReference>
<feature type="domain" description="Aminotransferase class V" evidence="5">
    <location>
        <begin position="151"/>
        <end position="274"/>
    </location>
</feature>
<organism evidence="7 8">
    <name type="scientific">Ferroplasma acidiphilum</name>
    <dbReference type="NCBI Taxonomy" id="74969"/>
    <lineage>
        <taxon>Archaea</taxon>
        <taxon>Methanobacteriati</taxon>
        <taxon>Thermoplasmatota</taxon>
        <taxon>Thermoplasmata</taxon>
        <taxon>Thermoplasmatales</taxon>
        <taxon>Ferroplasmaceae</taxon>
        <taxon>Ferroplasma</taxon>
    </lineage>
</organism>